<feature type="transmembrane region" description="Helical" evidence="1">
    <location>
        <begin position="264"/>
        <end position="286"/>
    </location>
</feature>
<name>A0A7S1A330_NOCSC</name>
<feature type="transmembrane region" description="Helical" evidence="1">
    <location>
        <begin position="95"/>
        <end position="115"/>
    </location>
</feature>
<evidence type="ECO:0000313" key="2">
    <source>
        <dbReference type="EMBL" id="CAD8841192.1"/>
    </source>
</evidence>
<reference evidence="2" key="1">
    <citation type="submission" date="2021-01" db="EMBL/GenBank/DDBJ databases">
        <authorList>
            <person name="Corre E."/>
            <person name="Pelletier E."/>
            <person name="Niang G."/>
            <person name="Scheremetjew M."/>
            <person name="Finn R."/>
            <person name="Kale V."/>
            <person name="Holt S."/>
            <person name="Cochrane G."/>
            <person name="Meng A."/>
            <person name="Brown T."/>
            <person name="Cohen L."/>
        </authorList>
    </citation>
    <scope>NUCLEOTIDE SEQUENCE</scope>
</reference>
<dbReference type="EMBL" id="HBFQ01022133">
    <property type="protein sequence ID" value="CAD8841192.1"/>
    <property type="molecule type" value="Transcribed_RNA"/>
</dbReference>
<feature type="transmembrane region" description="Helical" evidence="1">
    <location>
        <begin position="121"/>
        <end position="137"/>
    </location>
</feature>
<dbReference type="AlphaFoldDB" id="A0A7S1A330"/>
<gene>
    <name evidence="2" type="ORF">NSCI0253_LOCUS15540</name>
</gene>
<organism evidence="2">
    <name type="scientific">Noctiluca scintillans</name>
    <name type="common">Sea sparkle</name>
    <name type="synonym">Red tide dinoflagellate</name>
    <dbReference type="NCBI Taxonomy" id="2966"/>
    <lineage>
        <taxon>Eukaryota</taxon>
        <taxon>Sar</taxon>
        <taxon>Alveolata</taxon>
        <taxon>Dinophyceae</taxon>
        <taxon>Noctilucales</taxon>
        <taxon>Noctilucaceae</taxon>
        <taxon>Noctiluca</taxon>
    </lineage>
</organism>
<keyword evidence="1" id="KW-1133">Transmembrane helix</keyword>
<protein>
    <submittedName>
        <fullName evidence="2">Uncharacterized protein</fullName>
    </submittedName>
</protein>
<keyword evidence="1" id="KW-0472">Membrane</keyword>
<sequence>MADVFHDQLSPIPDCEFGPQIGSWLPRKVVFDPSGGIFVADYGSASLNTAKRTVDHHLFPQMFLISCILLFATPIFLCCEVGMDQDASYWLGRRVLLSFLLVPCYTIVYAIHTYFTKPGKNAIMFSLIGSCIVLLYLSDTTLTDSYEVVNTLTSPECHSGKKAEIDGQWVNASTFFSECTARLAARDGTSQKVAAQRYRMAECAGFDSFADEWAYLAHVEEYFQCAGWCSSGAQLWSRQKASNSCSQAVGRYIQDSVQWRLMQVTCYSAVALGMLTLLMIFVAPTIW</sequence>
<feature type="transmembrane region" description="Helical" evidence="1">
    <location>
        <begin position="62"/>
        <end position="83"/>
    </location>
</feature>
<evidence type="ECO:0000256" key="1">
    <source>
        <dbReference type="SAM" id="Phobius"/>
    </source>
</evidence>
<keyword evidence="1" id="KW-0812">Transmembrane</keyword>
<proteinExistence type="predicted"/>
<accession>A0A7S1A330</accession>